<evidence type="ECO:0000259" key="3">
    <source>
        <dbReference type="Pfam" id="PF25023"/>
    </source>
</evidence>
<feature type="region of interest" description="Disordered" evidence="2">
    <location>
        <begin position="350"/>
        <end position="377"/>
    </location>
</feature>
<dbReference type="InterPro" id="IPR032869">
    <property type="entry name" value="WHH_dom_containing"/>
</dbReference>
<dbReference type="NCBIfam" id="TIGR03696">
    <property type="entry name" value="Rhs_assc_core"/>
    <property type="match status" value="1"/>
</dbReference>
<dbReference type="Pfam" id="PF25023">
    <property type="entry name" value="TEN_YD-shell"/>
    <property type="match status" value="1"/>
</dbReference>
<dbReference type="PATRIC" id="fig|1254432.3.peg.7674"/>
<dbReference type="Pfam" id="PF14414">
    <property type="entry name" value="WHH"/>
    <property type="match status" value="1"/>
</dbReference>
<dbReference type="PANTHER" id="PTHR32305:SF15">
    <property type="entry name" value="PROTEIN RHSA-RELATED"/>
    <property type="match status" value="1"/>
</dbReference>
<organism evidence="4 5">
    <name type="scientific">Sorangium cellulosum So0157-2</name>
    <dbReference type="NCBI Taxonomy" id="1254432"/>
    <lineage>
        <taxon>Bacteria</taxon>
        <taxon>Pseudomonadati</taxon>
        <taxon>Myxococcota</taxon>
        <taxon>Polyangia</taxon>
        <taxon>Polyangiales</taxon>
        <taxon>Polyangiaceae</taxon>
        <taxon>Sorangium</taxon>
    </lineage>
</organism>
<dbReference type="InterPro" id="IPR050708">
    <property type="entry name" value="T6SS_VgrG/RHS"/>
</dbReference>
<dbReference type="InterPro" id="IPR022385">
    <property type="entry name" value="Rhs_assc_core"/>
</dbReference>
<feature type="domain" description="Teneurin-like YD-shell" evidence="3">
    <location>
        <begin position="148"/>
        <end position="402"/>
    </location>
</feature>
<dbReference type="STRING" id="1254432.SCE1572_33850"/>
<dbReference type="OrthoDB" id="9757552at2"/>
<dbReference type="InterPro" id="IPR056823">
    <property type="entry name" value="TEN-like_YD-shell"/>
</dbReference>
<dbReference type="EMBL" id="CP003969">
    <property type="protein sequence ID" value="AGP39031.1"/>
    <property type="molecule type" value="Genomic_DNA"/>
</dbReference>
<feature type="compositionally biased region" description="Polar residues" evidence="2">
    <location>
        <begin position="362"/>
        <end position="371"/>
    </location>
</feature>
<accession>S4Y3K2</accession>
<evidence type="ECO:0000313" key="5">
    <source>
        <dbReference type="Proteomes" id="UP000014803"/>
    </source>
</evidence>
<name>S4Y3K2_SORCE</name>
<protein>
    <recommendedName>
        <fullName evidence="3">Teneurin-like YD-shell domain-containing protein</fullName>
    </recommendedName>
</protein>
<evidence type="ECO:0000256" key="2">
    <source>
        <dbReference type="SAM" id="MobiDB-lite"/>
    </source>
</evidence>
<sequence>MESPDGDKTYGYTEHGKLETAALRIDGERAALESRLGYDELGRVETITYPTPAGAAPFVVAHDHDAHGHVLAVRDSATRSAYWRLTDVDSAGRYREEAFGNGAVTERSYYADKQRLKGVLTRSGATAVQDLGYGCDDRLSLTRRTDALQPQHRNERFRYDPLERLTCAYFSDVESDTAPCALRYDHDPNGNLTFAPDAGTLSYDDPLHPHAATGAGADRFGYDAVGNQIARPGGVRVSYTPFDLPREIAQGARTVSFGYDGDQQRIRKTTPDEEMIYFGDLVERVTDAATGRAEHHYYVRSPERVVAIVTRGGSEPGTRYVHVDHLGSVDALTDEDGDVIERRSYDPFGQRRSPVWGEPTPASFSSETTRGFTGHEGDDELGLVNMKGRIYDPRLGRFLTTDPIVQAPLSGQSWNPYSYVRNSPLDHVDPSGFQEEPQAAGGLPISAVIGSDGVVTPCVRGCSVTIQGVRPVRANRESVEVGATTAPVDVSTTGTSSGYVPQPVTVSPEHAGAGGPGTVVGQTLLGAAEGTRDLGFGIARSLALNALTFGMYGGYELSGAIWAGYEQDGILGALNAVTPLYHIGLGAADTALAIDGGDYREAGAAGTKAMILAAATVFGMGKGLGAAAEESAIAARAAPRAYSVAFETTIPKVGAGSRGAHFKAANEALLAEMRASPELASAIDGLAIKVPTSSADTVLQRSPPGWTWHHVPHRPGAMQLVPTQQHQGGPWQPLVHPNGVGGFKLWGTEF</sequence>
<evidence type="ECO:0000313" key="4">
    <source>
        <dbReference type="EMBL" id="AGP39031.1"/>
    </source>
</evidence>
<dbReference type="eggNOG" id="COG3209">
    <property type="taxonomic scope" value="Bacteria"/>
</dbReference>
<dbReference type="PANTHER" id="PTHR32305">
    <property type="match status" value="1"/>
</dbReference>
<dbReference type="HOGENOM" id="CLU_370844_0_0_7"/>
<dbReference type="KEGG" id="scu:SCE1572_33850"/>
<dbReference type="Proteomes" id="UP000014803">
    <property type="component" value="Chromosome"/>
</dbReference>
<reference evidence="4 5" key="1">
    <citation type="journal article" date="2013" name="Sci. Rep.">
        <title>Extraordinary expansion of a Sorangium cellulosum genome from an alkaline milieu.</title>
        <authorList>
            <person name="Han K."/>
            <person name="Li Z.F."/>
            <person name="Peng R."/>
            <person name="Zhu L.P."/>
            <person name="Zhou T."/>
            <person name="Wang L.G."/>
            <person name="Li S.G."/>
            <person name="Zhang X.B."/>
            <person name="Hu W."/>
            <person name="Wu Z.H."/>
            <person name="Qin N."/>
            <person name="Li Y.Z."/>
        </authorList>
    </citation>
    <scope>NUCLEOTIDE SEQUENCE [LARGE SCALE GENOMIC DNA]</scope>
    <source>
        <strain evidence="4 5">So0157-2</strain>
    </source>
</reference>
<dbReference type="Gene3D" id="2.180.10.10">
    <property type="entry name" value="RHS repeat-associated core"/>
    <property type="match status" value="1"/>
</dbReference>
<keyword evidence="1" id="KW-0677">Repeat</keyword>
<gene>
    <name evidence="4" type="ORF">SCE1572_33850</name>
</gene>
<dbReference type="AlphaFoldDB" id="S4Y3K2"/>
<evidence type="ECO:0000256" key="1">
    <source>
        <dbReference type="ARBA" id="ARBA00022737"/>
    </source>
</evidence>
<proteinExistence type="predicted"/>